<dbReference type="EMBL" id="MU827309">
    <property type="protein sequence ID" value="KAJ7360521.1"/>
    <property type="molecule type" value="Genomic_DNA"/>
</dbReference>
<dbReference type="Proteomes" id="UP001163046">
    <property type="component" value="Unassembled WGS sequence"/>
</dbReference>
<keyword evidence="2" id="KW-1185">Reference proteome</keyword>
<name>A0A9X0CKS5_9CNID</name>
<evidence type="ECO:0000313" key="1">
    <source>
        <dbReference type="EMBL" id="KAJ7360521.1"/>
    </source>
</evidence>
<organism evidence="1 2">
    <name type="scientific">Desmophyllum pertusum</name>
    <dbReference type="NCBI Taxonomy" id="174260"/>
    <lineage>
        <taxon>Eukaryota</taxon>
        <taxon>Metazoa</taxon>
        <taxon>Cnidaria</taxon>
        <taxon>Anthozoa</taxon>
        <taxon>Hexacorallia</taxon>
        <taxon>Scleractinia</taxon>
        <taxon>Caryophylliina</taxon>
        <taxon>Caryophylliidae</taxon>
        <taxon>Desmophyllum</taxon>
    </lineage>
</organism>
<dbReference type="AlphaFoldDB" id="A0A9X0CKS5"/>
<accession>A0A9X0CKS5</accession>
<proteinExistence type="predicted"/>
<gene>
    <name evidence="1" type="ORF">OS493_015623</name>
</gene>
<protein>
    <submittedName>
        <fullName evidence="1">Uncharacterized protein</fullName>
    </submittedName>
</protein>
<sequence length="79" mass="9166">MRIAVRDKCQDGRVIVTCYGQQQLLWCKSQGPKLAKATIHPASNWTLPILELIRQFMEEPYLIAEVTQLDRHTEQEGRN</sequence>
<reference evidence="1" key="1">
    <citation type="submission" date="2023-01" db="EMBL/GenBank/DDBJ databases">
        <title>Genome assembly of the deep-sea coral Lophelia pertusa.</title>
        <authorList>
            <person name="Herrera S."/>
            <person name="Cordes E."/>
        </authorList>
    </citation>
    <scope>NUCLEOTIDE SEQUENCE</scope>
    <source>
        <strain evidence="1">USNM1676648</strain>
        <tissue evidence="1">Polyp</tissue>
    </source>
</reference>
<comment type="caution">
    <text evidence="1">The sequence shown here is derived from an EMBL/GenBank/DDBJ whole genome shotgun (WGS) entry which is preliminary data.</text>
</comment>
<evidence type="ECO:0000313" key="2">
    <source>
        <dbReference type="Proteomes" id="UP001163046"/>
    </source>
</evidence>